<dbReference type="InterPro" id="IPR008921">
    <property type="entry name" value="DNA_pol3_clamp-load_cplx_C"/>
</dbReference>
<keyword evidence="2" id="KW-0808">Transferase</keyword>
<evidence type="ECO:0000256" key="4">
    <source>
        <dbReference type="ARBA" id="ARBA00022705"/>
    </source>
</evidence>
<dbReference type="GO" id="GO:0003677">
    <property type="term" value="F:DNA binding"/>
    <property type="evidence" value="ECO:0007669"/>
    <property type="project" value="InterPro"/>
</dbReference>
<reference evidence="9 10" key="1">
    <citation type="submission" date="2016-02" db="EMBL/GenBank/DDBJ databases">
        <authorList>
            <person name="Wen L."/>
            <person name="He K."/>
            <person name="Yang H."/>
        </authorList>
    </citation>
    <scope>NUCLEOTIDE SEQUENCE [LARGE SCALE GENOMIC DNA]</scope>
    <source>
        <strain evidence="9 10">CMW7778B</strain>
    </source>
</reference>
<evidence type="ECO:0000259" key="8">
    <source>
        <dbReference type="Pfam" id="PF21694"/>
    </source>
</evidence>
<dbReference type="NCBIfam" id="TIGR01128">
    <property type="entry name" value="holA"/>
    <property type="match status" value="1"/>
</dbReference>
<feature type="domain" description="DNA polymerase III delta subunit-like C-terminal" evidence="8">
    <location>
        <begin position="210"/>
        <end position="320"/>
    </location>
</feature>
<keyword evidence="3" id="KW-0548">Nucleotidyltransferase</keyword>
<dbReference type="InterPro" id="IPR027417">
    <property type="entry name" value="P-loop_NTPase"/>
</dbReference>
<dbReference type="InterPro" id="IPR005790">
    <property type="entry name" value="DNA_polIII_delta"/>
</dbReference>
<evidence type="ECO:0000313" key="10">
    <source>
        <dbReference type="Proteomes" id="UP000070505"/>
    </source>
</evidence>
<evidence type="ECO:0000256" key="6">
    <source>
        <dbReference type="ARBA" id="ARBA00034754"/>
    </source>
</evidence>
<protein>
    <recommendedName>
        <fullName evidence="1">DNA-directed DNA polymerase</fullName>
        <ecNumber evidence="1">2.7.7.7</ecNumber>
    </recommendedName>
</protein>
<comment type="caution">
    <text evidence="9">The sequence shown here is derived from an EMBL/GenBank/DDBJ whole genome shotgun (WGS) entry which is preliminary data.</text>
</comment>
<dbReference type="InterPro" id="IPR048466">
    <property type="entry name" value="DNA_pol3_delta-like_C"/>
</dbReference>
<dbReference type="Proteomes" id="UP000070505">
    <property type="component" value="Unassembled WGS sequence"/>
</dbReference>
<comment type="catalytic activity">
    <reaction evidence="7">
        <text>DNA(n) + a 2'-deoxyribonucleoside 5'-triphosphate = DNA(n+1) + diphosphate</text>
        <dbReference type="Rhea" id="RHEA:22508"/>
        <dbReference type="Rhea" id="RHEA-COMP:17339"/>
        <dbReference type="Rhea" id="RHEA-COMP:17340"/>
        <dbReference type="ChEBI" id="CHEBI:33019"/>
        <dbReference type="ChEBI" id="CHEBI:61560"/>
        <dbReference type="ChEBI" id="CHEBI:173112"/>
        <dbReference type="EC" id="2.7.7.7"/>
    </reaction>
</comment>
<evidence type="ECO:0000256" key="7">
    <source>
        <dbReference type="ARBA" id="ARBA00049244"/>
    </source>
</evidence>
<sequence>MISPLTLVVGGDAYLNELNAKDVRDNILLKYSNVEVLNLDAACLSSAAFNESIGPCLLSDGTIVVINNLQQAEESLVDAIESFVKTYMSQESSDTSNSFYQNNRWVIARHEGGLKGKSIITRLSRDGARVLNVPDLKKPDAQLNFVMNIFERSSRRIAPDAAQRLVSVLGGKTEELASLCSQLCYDFDDNPIDLKIVDQYLISNTQVTGFFVADKAVSSNASEAILAVRTAISQGVDPIAIIGALGAKMRIIAKAIAIKNGEISQSAAKVNPWALNIAMKQLAGWYSDGVCQCIKCLAWADEQCKGGSNDPNYALEKCIMLIASRGKGKNNYDVS</sequence>
<dbReference type="Gene3D" id="1.20.272.10">
    <property type="match status" value="1"/>
</dbReference>
<dbReference type="PATRIC" id="fig|2702.101.peg.297"/>
<dbReference type="GO" id="GO:0003887">
    <property type="term" value="F:DNA-directed DNA polymerase activity"/>
    <property type="evidence" value="ECO:0007669"/>
    <property type="project" value="UniProtKB-KW"/>
</dbReference>
<dbReference type="SUPFAM" id="SSF52540">
    <property type="entry name" value="P-loop containing nucleoside triphosphate hydrolases"/>
    <property type="match status" value="1"/>
</dbReference>
<proteinExistence type="inferred from homology"/>
<keyword evidence="4" id="KW-0235">DNA replication</keyword>
<dbReference type="AlphaFoldDB" id="A0A135ZA55"/>
<evidence type="ECO:0000256" key="5">
    <source>
        <dbReference type="ARBA" id="ARBA00022932"/>
    </source>
</evidence>
<keyword evidence="5" id="KW-0239">DNA-directed DNA polymerase</keyword>
<dbReference type="EMBL" id="LSRC01000012">
    <property type="protein sequence ID" value="KXI18533.1"/>
    <property type="molecule type" value="Genomic_DNA"/>
</dbReference>
<evidence type="ECO:0000256" key="1">
    <source>
        <dbReference type="ARBA" id="ARBA00012417"/>
    </source>
</evidence>
<dbReference type="EC" id="2.7.7.7" evidence="1"/>
<dbReference type="PANTHER" id="PTHR34388:SF1">
    <property type="entry name" value="DNA POLYMERASE III SUBUNIT DELTA"/>
    <property type="match status" value="1"/>
</dbReference>
<accession>A0A135ZA55</accession>
<gene>
    <name evidence="9" type="ORF">HMPREF3230_00304</name>
</gene>
<dbReference type="SUPFAM" id="SSF48019">
    <property type="entry name" value="post-AAA+ oligomerization domain-like"/>
    <property type="match status" value="1"/>
</dbReference>
<dbReference type="GO" id="GO:0009360">
    <property type="term" value="C:DNA polymerase III complex"/>
    <property type="evidence" value="ECO:0007669"/>
    <property type="project" value="TreeGrafter"/>
</dbReference>
<evidence type="ECO:0000313" key="9">
    <source>
        <dbReference type="EMBL" id="KXI18533.1"/>
    </source>
</evidence>
<evidence type="ECO:0000256" key="3">
    <source>
        <dbReference type="ARBA" id="ARBA00022695"/>
    </source>
</evidence>
<comment type="similarity">
    <text evidence="6">Belongs to the DNA polymerase HolA subunit family.</text>
</comment>
<evidence type="ECO:0000256" key="2">
    <source>
        <dbReference type="ARBA" id="ARBA00022679"/>
    </source>
</evidence>
<organism evidence="9 10">
    <name type="scientific">Gardnerella vaginalis</name>
    <dbReference type="NCBI Taxonomy" id="2702"/>
    <lineage>
        <taxon>Bacteria</taxon>
        <taxon>Bacillati</taxon>
        <taxon>Actinomycetota</taxon>
        <taxon>Actinomycetes</taxon>
        <taxon>Bifidobacteriales</taxon>
        <taxon>Bifidobacteriaceae</taxon>
        <taxon>Gardnerella</taxon>
    </lineage>
</organism>
<dbReference type="Pfam" id="PF21694">
    <property type="entry name" value="DNA_pol3_delta_C"/>
    <property type="match status" value="1"/>
</dbReference>
<name>A0A135ZA55_GARVA</name>
<dbReference type="PANTHER" id="PTHR34388">
    <property type="entry name" value="DNA POLYMERASE III SUBUNIT DELTA"/>
    <property type="match status" value="1"/>
</dbReference>
<dbReference type="GO" id="GO:0006261">
    <property type="term" value="P:DNA-templated DNA replication"/>
    <property type="evidence" value="ECO:0007669"/>
    <property type="project" value="TreeGrafter"/>
</dbReference>